<reference evidence="9" key="1">
    <citation type="submission" date="2023-01" db="EMBL/GenBank/DDBJ databases">
        <title>Oxazolidinone resistance genes in florfenicol resistant enterococci from beef cattle and veal calves at slaughter.</title>
        <authorList>
            <person name="Biggel M."/>
        </authorList>
    </citation>
    <scope>NUCLEOTIDE SEQUENCE</scope>
    <source>
        <strain evidence="9">K204-1</strain>
    </source>
</reference>
<dbReference type="GO" id="GO:0006260">
    <property type="term" value="P:DNA replication"/>
    <property type="evidence" value="ECO:0007669"/>
    <property type="project" value="UniProtKB-UniRule"/>
</dbReference>
<evidence type="ECO:0000256" key="7">
    <source>
        <dbReference type="HAMAP-Rule" id="MF_01894"/>
    </source>
</evidence>
<feature type="domain" description="SMC hinge" evidence="8">
    <location>
        <begin position="518"/>
        <end position="638"/>
    </location>
</feature>
<comment type="subcellular location">
    <subcellularLocation>
        <location evidence="1 7">Cytoplasm</location>
    </subcellularLocation>
</comment>
<feature type="coiled-coil region" evidence="7">
    <location>
        <begin position="835"/>
        <end position="939"/>
    </location>
</feature>
<evidence type="ECO:0000259" key="8">
    <source>
        <dbReference type="SMART" id="SM00968"/>
    </source>
</evidence>
<dbReference type="SMART" id="SM00968">
    <property type="entry name" value="SMC_hinge"/>
    <property type="match status" value="1"/>
</dbReference>
<evidence type="ECO:0000256" key="6">
    <source>
        <dbReference type="ARBA" id="ARBA00023125"/>
    </source>
</evidence>
<dbReference type="InterPro" id="IPR011890">
    <property type="entry name" value="SMC_prok"/>
</dbReference>
<keyword evidence="5 7" id="KW-0175">Coiled coil</keyword>
<organism evidence="9 10">
    <name type="scientific">Vagococcus lutrae</name>
    <dbReference type="NCBI Taxonomy" id="81947"/>
    <lineage>
        <taxon>Bacteria</taxon>
        <taxon>Bacillati</taxon>
        <taxon>Bacillota</taxon>
        <taxon>Bacilli</taxon>
        <taxon>Lactobacillales</taxon>
        <taxon>Enterococcaceae</taxon>
        <taxon>Vagococcus</taxon>
    </lineage>
</organism>
<dbReference type="GO" id="GO:0005737">
    <property type="term" value="C:cytoplasm"/>
    <property type="evidence" value="ECO:0007669"/>
    <property type="project" value="UniProtKB-SubCell"/>
</dbReference>
<feature type="coiled-coil region" evidence="7">
    <location>
        <begin position="674"/>
        <end position="806"/>
    </location>
</feature>
<dbReference type="GO" id="GO:0005524">
    <property type="term" value="F:ATP binding"/>
    <property type="evidence" value="ECO:0007669"/>
    <property type="project" value="UniProtKB-UniRule"/>
</dbReference>
<evidence type="ECO:0000256" key="2">
    <source>
        <dbReference type="ARBA" id="ARBA00022490"/>
    </source>
</evidence>
<dbReference type="InterPro" id="IPR024704">
    <property type="entry name" value="SMC"/>
</dbReference>
<dbReference type="EMBL" id="CP116507">
    <property type="protein sequence ID" value="WCG21818.1"/>
    <property type="molecule type" value="Genomic_DNA"/>
</dbReference>
<dbReference type="RefSeq" id="WP_272162979.1">
    <property type="nucleotide sequence ID" value="NZ_CP116507.1"/>
</dbReference>
<dbReference type="AlphaFoldDB" id="A0AAE9XKX9"/>
<feature type="coiled-coil region" evidence="7">
    <location>
        <begin position="248"/>
        <end position="289"/>
    </location>
</feature>
<comment type="subunit">
    <text evidence="7">Homodimer.</text>
</comment>
<dbReference type="NCBIfam" id="TIGR02168">
    <property type="entry name" value="SMC_prok_B"/>
    <property type="match status" value="1"/>
</dbReference>
<accession>A0AAE9XKX9</accession>
<dbReference type="FunFam" id="3.40.50.300:FF:000901">
    <property type="entry name" value="Chromosome partition protein Smc"/>
    <property type="match status" value="1"/>
</dbReference>
<evidence type="ECO:0000256" key="3">
    <source>
        <dbReference type="ARBA" id="ARBA00022741"/>
    </source>
</evidence>
<keyword evidence="3 7" id="KW-0547">Nucleotide-binding</keyword>
<dbReference type="GO" id="GO:0007059">
    <property type="term" value="P:chromosome segregation"/>
    <property type="evidence" value="ECO:0007669"/>
    <property type="project" value="UniProtKB-UniRule"/>
</dbReference>
<proteinExistence type="inferred from homology"/>
<dbReference type="GO" id="GO:0030261">
    <property type="term" value="P:chromosome condensation"/>
    <property type="evidence" value="ECO:0007669"/>
    <property type="project" value="InterPro"/>
</dbReference>
<dbReference type="PIRSF" id="PIRSF005719">
    <property type="entry name" value="SMC"/>
    <property type="match status" value="1"/>
</dbReference>
<dbReference type="Gene3D" id="1.20.1060.20">
    <property type="match status" value="1"/>
</dbReference>
<evidence type="ECO:0000313" key="9">
    <source>
        <dbReference type="EMBL" id="WCG21818.1"/>
    </source>
</evidence>
<keyword evidence="4 7" id="KW-0067">ATP-binding</keyword>
<dbReference type="Pfam" id="PF06470">
    <property type="entry name" value="SMC_hinge"/>
    <property type="match status" value="1"/>
</dbReference>
<gene>
    <name evidence="7 9" type="primary">smc</name>
    <name evidence="9" type="ORF">PML95_05260</name>
</gene>
<comment type="similarity">
    <text evidence="7">Belongs to the SMC family.</text>
</comment>
<dbReference type="CDD" id="cd03278">
    <property type="entry name" value="ABC_SMC_barmotin"/>
    <property type="match status" value="2"/>
</dbReference>
<feature type="binding site" evidence="7">
    <location>
        <begin position="32"/>
        <end position="39"/>
    </location>
    <ligand>
        <name>ATP</name>
        <dbReference type="ChEBI" id="CHEBI:30616"/>
    </ligand>
</feature>
<dbReference type="InterPro" id="IPR003395">
    <property type="entry name" value="RecF/RecN/SMC_N"/>
</dbReference>
<dbReference type="GO" id="GO:0005694">
    <property type="term" value="C:chromosome"/>
    <property type="evidence" value="ECO:0007669"/>
    <property type="project" value="InterPro"/>
</dbReference>
<dbReference type="HAMAP" id="MF_01894">
    <property type="entry name" value="Smc_prok"/>
    <property type="match status" value="1"/>
</dbReference>
<dbReference type="GO" id="GO:0007062">
    <property type="term" value="P:sister chromatid cohesion"/>
    <property type="evidence" value="ECO:0007669"/>
    <property type="project" value="InterPro"/>
</dbReference>
<dbReference type="PANTHER" id="PTHR43977">
    <property type="entry name" value="STRUCTURAL MAINTENANCE OF CHROMOSOMES PROTEIN 3"/>
    <property type="match status" value="1"/>
</dbReference>
<dbReference type="GO" id="GO:0003677">
    <property type="term" value="F:DNA binding"/>
    <property type="evidence" value="ECO:0007669"/>
    <property type="project" value="UniProtKB-UniRule"/>
</dbReference>
<dbReference type="InterPro" id="IPR036277">
    <property type="entry name" value="SMC_hinge_sf"/>
</dbReference>
<evidence type="ECO:0000256" key="1">
    <source>
        <dbReference type="ARBA" id="ARBA00004496"/>
    </source>
</evidence>
<dbReference type="Gene3D" id="3.40.50.300">
    <property type="entry name" value="P-loop containing nucleotide triphosphate hydrolases"/>
    <property type="match status" value="2"/>
</dbReference>
<evidence type="ECO:0000256" key="4">
    <source>
        <dbReference type="ARBA" id="ARBA00022840"/>
    </source>
</evidence>
<dbReference type="SUPFAM" id="SSF52540">
    <property type="entry name" value="P-loop containing nucleoside triphosphate hydrolases"/>
    <property type="match status" value="1"/>
</dbReference>
<dbReference type="InterPro" id="IPR010935">
    <property type="entry name" value="SMC_hinge"/>
</dbReference>
<evidence type="ECO:0000313" key="10">
    <source>
        <dbReference type="Proteomes" id="UP001179600"/>
    </source>
</evidence>
<dbReference type="FunFam" id="3.40.50.300:FF:000984">
    <property type="entry name" value="Chromosome partition protein Smc"/>
    <property type="match status" value="1"/>
</dbReference>
<name>A0AAE9XKX9_9ENTE</name>
<comment type="function">
    <text evidence="7">Required for chromosome condensation and partitioning.</text>
</comment>
<dbReference type="Pfam" id="PF02463">
    <property type="entry name" value="SMC_N"/>
    <property type="match status" value="1"/>
</dbReference>
<dbReference type="SUPFAM" id="SSF75553">
    <property type="entry name" value="Smc hinge domain"/>
    <property type="match status" value="1"/>
</dbReference>
<sequence length="1190" mass="135916">MYLKKMEIAGFKSFAERTTIEFDQGLTAVVGPNGSGKSNITDAIRWVLGEQSAKNLRGGKMPDVIFSGTQKRSPLNIAEVTLVLDNESGYLPVAYSEISVTRRLSRSGESDFFLNKQRCRLKDIVELFMDSGLGKESFSIISQGKVESIFNSKPEERRGIFEEAAGVLKYKQRKQQAEKKLLATDENLSRVRDIIYELEVQLEPLKAEREKAKQYQEWQTTFKQMDVGLMAWDISENKERWACLSRDKEKIDRELEALRRKIEEEEQRIAVAEKEQQQLDKQLEDKQGALLIATEHFEQVEGKRNVWLERSKNATQTTEDNQRQRTEALRLLNDHRAQQLNLEKEQQALEQQLDGINQTIKRLENQQANLALDSKEQVEKIRSDLLENMQQQANTNNDLKHLEKQYEQETRRNEHGISRLTDIEQKKLELENMLASELRQKQEAEASLITQRETYQKAVETLTQLEEKYRLSEQRMYDAMKQVQQVQARYKSVSQLQDNYSGFYQGVKAVLTQRERLPGIIGALAELISVPPAYTLGIETALGAAAQHIVVEDESSARKAITYLKSKKQGRATFLPLTVIQGRTLSDTVLAQCRSHEGFIGLAEALVSYEDARLKAIIASVLGRTIIAKDLSSANELARMLNFKYRIVSLEGDIINPGGSMTGGATKYGSQGSLLGLANEEQTLKRKLQELKEEQIAKETNVAQLKESWLTHQNEVQVLKEVGEKQRLIVQKHEHQVALYEAELGQVKREYEVARYDTQEISDFLTEYEQEKQRLLEQKVAVSETIRLLEEQLKQANEDDVTKEERRLQYHHDLAEAKQERAVCEEKRSYCESQIAFYEQECKRLEGTISQLDQLLDGLVLSRSEQTALEEQLQQEMQQWTEEKQSLQVAITELREQRAVLMKKLKAADETLTVAYHDREQLLEKISDLNVQCSKAEIAMDSGLNYLQTEYQLTYEAAVAMYPLNETEIADKKRQRQTLKEQIGALGSVNLNAISQYDQVAERYEFLTTQRDDLLEAKETLLETMDEMDVSVKEQFSKVFYEIQGRFRVVFPQMFGGGHADLQLTNPDDLLTTGIEIVAQPPGKKLQNLSLLSGGERALTAIALLFAIIQVRPVPFCVLDEVEAALDEANVARFGRYLTEFENDTQFIVITHRKGTMEAADVLYGITMEESGVSQVVSVKMTDVDETLTA</sequence>
<evidence type="ECO:0000256" key="5">
    <source>
        <dbReference type="ARBA" id="ARBA00023054"/>
    </source>
</evidence>
<dbReference type="InterPro" id="IPR027417">
    <property type="entry name" value="P-loop_NTPase"/>
</dbReference>
<dbReference type="Proteomes" id="UP001179600">
    <property type="component" value="Chromosome"/>
</dbReference>
<feature type="coiled-coil region" evidence="7">
    <location>
        <begin position="332"/>
        <end position="482"/>
    </location>
</feature>
<dbReference type="Gene3D" id="3.30.70.1620">
    <property type="match status" value="1"/>
</dbReference>
<protein>
    <recommendedName>
        <fullName evidence="7">Chromosome partition protein Smc</fullName>
    </recommendedName>
</protein>
<keyword evidence="2 7" id="KW-0963">Cytoplasm</keyword>
<dbReference type="GO" id="GO:0016887">
    <property type="term" value="F:ATP hydrolysis activity"/>
    <property type="evidence" value="ECO:0007669"/>
    <property type="project" value="InterPro"/>
</dbReference>
<keyword evidence="6 7" id="KW-0238">DNA-binding</keyword>
<comment type="domain">
    <text evidence="7">Contains large globular domains required for ATP hydrolysis at each terminus and a third globular domain forming a flexible hinge near the middle of the molecule. These domains are separated by coiled-coil structures.</text>
</comment>